<evidence type="ECO:0000313" key="1">
    <source>
        <dbReference type="EMBL" id="EFX65195.1"/>
    </source>
</evidence>
<dbReference type="Proteomes" id="UP000000305">
    <property type="component" value="Unassembled WGS sequence"/>
</dbReference>
<accession>E9HST7</accession>
<dbReference type="InParanoid" id="E9HST7"/>
<evidence type="ECO:0000313" key="2">
    <source>
        <dbReference type="Proteomes" id="UP000000305"/>
    </source>
</evidence>
<gene>
    <name evidence="1" type="ORF">DAPPUDRAFT_265067</name>
</gene>
<dbReference type="EMBL" id="GL732757">
    <property type="protein sequence ID" value="EFX65195.1"/>
    <property type="molecule type" value="Genomic_DNA"/>
</dbReference>
<organism evidence="1 2">
    <name type="scientific">Daphnia pulex</name>
    <name type="common">Water flea</name>
    <dbReference type="NCBI Taxonomy" id="6669"/>
    <lineage>
        <taxon>Eukaryota</taxon>
        <taxon>Metazoa</taxon>
        <taxon>Ecdysozoa</taxon>
        <taxon>Arthropoda</taxon>
        <taxon>Crustacea</taxon>
        <taxon>Branchiopoda</taxon>
        <taxon>Diplostraca</taxon>
        <taxon>Cladocera</taxon>
        <taxon>Anomopoda</taxon>
        <taxon>Daphniidae</taxon>
        <taxon>Daphnia</taxon>
    </lineage>
</organism>
<sequence length="192" mass="21741">MDVDEIDVDRPAQWHEVHHKIHSLTKMNRKQRGMRSREYSYDRSVITVNKSSIGFIEGDVERETPDRSRKREKSIADNIARSASRKREKSIADNIARSASRKREKSIADKIARSALEAKTAIGLSVSQPAAEDEKNFVYSTSEEYELAKAHCTDQYIAHLINSGYLTRFSLILTAVVSSKLKSIFAPTTRGL</sequence>
<keyword evidence="2" id="KW-1185">Reference proteome</keyword>
<dbReference type="HOGENOM" id="CLU_1416461_0_0_1"/>
<reference evidence="1 2" key="1">
    <citation type="journal article" date="2011" name="Science">
        <title>The ecoresponsive genome of Daphnia pulex.</title>
        <authorList>
            <person name="Colbourne J.K."/>
            <person name="Pfrender M.E."/>
            <person name="Gilbert D."/>
            <person name="Thomas W.K."/>
            <person name="Tucker A."/>
            <person name="Oakley T.H."/>
            <person name="Tokishita S."/>
            <person name="Aerts A."/>
            <person name="Arnold G.J."/>
            <person name="Basu M.K."/>
            <person name="Bauer D.J."/>
            <person name="Caceres C.E."/>
            <person name="Carmel L."/>
            <person name="Casola C."/>
            <person name="Choi J.H."/>
            <person name="Detter J.C."/>
            <person name="Dong Q."/>
            <person name="Dusheyko S."/>
            <person name="Eads B.D."/>
            <person name="Frohlich T."/>
            <person name="Geiler-Samerotte K.A."/>
            <person name="Gerlach D."/>
            <person name="Hatcher P."/>
            <person name="Jogdeo S."/>
            <person name="Krijgsveld J."/>
            <person name="Kriventseva E.V."/>
            <person name="Kultz D."/>
            <person name="Laforsch C."/>
            <person name="Lindquist E."/>
            <person name="Lopez J."/>
            <person name="Manak J.R."/>
            <person name="Muller J."/>
            <person name="Pangilinan J."/>
            <person name="Patwardhan R.P."/>
            <person name="Pitluck S."/>
            <person name="Pritham E.J."/>
            <person name="Rechtsteiner A."/>
            <person name="Rho M."/>
            <person name="Rogozin I.B."/>
            <person name="Sakarya O."/>
            <person name="Salamov A."/>
            <person name="Schaack S."/>
            <person name="Shapiro H."/>
            <person name="Shiga Y."/>
            <person name="Skalitzky C."/>
            <person name="Smith Z."/>
            <person name="Souvorov A."/>
            <person name="Sung W."/>
            <person name="Tang Z."/>
            <person name="Tsuchiya D."/>
            <person name="Tu H."/>
            <person name="Vos H."/>
            <person name="Wang M."/>
            <person name="Wolf Y.I."/>
            <person name="Yamagata H."/>
            <person name="Yamada T."/>
            <person name="Ye Y."/>
            <person name="Shaw J.R."/>
            <person name="Andrews J."/>
            <person name="Crease T.J."/>
            <person name="Tang H."/>
            <person name="Lucas S.M."/>
            <person name="Robertson H.M."/>
            <person name="Bork P."/>
            <person name="Koonin E.V."/>
            <person name="Zdobnov E.M."/>
            <person name="Grigoriev I.V."/>
            <person name="Lynch M."/>
            <person name="Boore J.L."/>
        </authorList>
    </citation>
    <scope>NUCLEOTIDE SEQUENCE [LARGE SCALE GENOMIC DNA]</scope>
</reference>
<dbReference type="KEGG" id="dpx:DAPPUDRAFT_265067"/>
<protein>
    <submittedName>
        <fullName evidence="1">Uncharacterized protein</fullName>
    </submittedName>
</protein>
<dbReference type="AlphaFoldDB" id="E9HST7"/>
<name>E9HST7_DAPPU</name>
<proteinExistence type="predicted"/>